<reference evidence="4" key="1">
    <citation type="submission" date="2021-02" db="EMBL/GenBank/DDBJ databases">
        <authorList>
            <person name="Dougan E. K."/>
            <person name="Rhodes N."/>
            <person name="Thang M."/>
            <person name="Chan C."/>
        </authorList>
    </citation>
    <scope>NUCLEOTIDE SEQUENCE</scope>
</reference>
<dbReference type="Proteomes" id="UP000604046">
    <property type="component" value="Unassembled WGS sequence"/>
</dbReference>
<keyword evidence="1" id="KW-0694">RNA-binding</keyword>
<dbReference type="InterPro" id="IPR000504">
    <property type="entry name" value="RRM_dom"/>
</dbReference>
<dbReference type="Pfam" id="PF00076">
    <property type="entry name" value="RRM_1"/>
    <property type="match status" value="1"/>
</dbReference>
<accession>A0A812UT79</accession>
<feature type="compositionally biased region" description="Polar residues" evidence="2">
    <location>
        <begin position="125"/>
        <end position="144"/>
    </location>
</feature>
<evidence type="ECO:0000313" key="5">
    <source>
        <dbReference type="Proteomes" id="UP000604046"/>
    </source>
</evidence>
<dbReference type="SUPFAM" id="SSF54928">
    <property type="entry name" value="RNA-binding domain, RBD"/>
    <property type="match status" value="1"/>
</dbReference>
<dbReference type="PANTHER" id="PTHR23003">
    <property type="entry name" value="RNA RECOGNITION MOTIF RRM DOMAIN CONTAINING PROTEIN"/>
    <property type="match status" value="1"/>
</dbReference>
<protein>
    <recommendedName>
        <fullName evidence="3">RRM domain-containing protein</fullName>
    </recommendedName>
</protein>
<organism evidence="4 5">
    <name type="scientific">Symbiodinium natans</name>
    <dbReference type="NCBI Taxonomy" id="878477"/>
    <lineage>
        <taxon>Eukaryota</taxon>
        <taxon>Sar</taxon>
        <taxon>Alveolata</taxon>
        <taxon>Dinophyceae</taxon>
        <taxon>Suessiales</taxon>
        <taxon>Symbiodiniaceae</taxon>
        <taxon>Symbiodinium</taxon>
    </lineage>
</organism>
<evidence type="ECO:0000256" key="2">
    <source>
        <dbReference type="SAM" id="MobiDB-lite"/>
    </source>
</evidence>
<dbReference type="AlphaFoldDB" id="A0A812UT79"/>
<dbReference type="CDD" id="cd00590">
    <property type="entry name" value="RRM_SF"/>
    <property type="match status" value="1"/>
</dbReference>
<keyword evidence="5" id="KW-1185">Reference proteome</keyword>
<dbReference type="InterPro" id="IPR050374">
    <property type="entry name" value="RRT5_SRSF_SR"/>
</dbReference>
<proteinExistence type="predicted"/>
<dbReference type="GO" id="GO:0005737">
    <property type="term" value="C:cytoplasm"/>
    <property type="evidence" value="ECO:0007669"/>
    <property type="project" value="TreeGrafter"/>
</dbReference>
<dbReference type="InterPro" id="IPR012677">
    <property type="entry name" value="Nucleotide-bd_a/b_plait_sf"/>
</dbReference>
<sequence length="398" mass="43600">MAFVTYWPPFRWRSMGRACVQFKTREAAVAAVQTLDGSMLDGRAVRLEEWTNKRWPSSAATCVFVRNLSWRTRGWKLKAHMQAAGEVTWAHVLTLDGMGEAAQKFIDRSKAPDTALASSHPRAAATSQPTSSCELSRNASNTSRGHVPAKFLSLPLVLLDNVMGFLRDFAICVTLCRNAAASAAEYATCKVHAQKKEAFQRCFWIRSGNPQALGHRDDQAARCLLACLGFACTFARVRPKALVALVEDLLHSFRHDEGAVRVGAASFLKELVARRTPLQRLIAKHMVAFLAEAQCMPSERARACAILACCGPDLGRFGRPCVSALIKAVCRQEKGAFEALDSMRSQYPQYPVAEALQAKTPTGQSSIAIWIDWGRVQSALVAPGRVQRSGPKGSKPGR</sequence>
<dbReference type="GO" id="GO:0003729">
    <property type="term" value="F:mRNA binding"/>
    <property type="evidence" value="ECO:0007669"/>
    <property type="project" value="TreeGrafter"/>
</dbReference>
<dbReference type="EMBL" id="CAJNDS010002734">
    <property type="protein sequence ID" value="CAE7577973.1"/>
    <property type="molecule type" value="Genomic_DNA"/>
</dbReference>
<dbReference type="OrthoDB" id="79941at2759"/>
<comment type="caution">
    <text evidence="4">The sequence shown here is derived from an EMBL/GenBank/DDBJ whole genome shotgun (WGS) entry which is preliminary data.</text>
</comment>
<evidence type="ECO:0000259" key="3">
    <source>
        <dbReference type="Pfam" id="PF00076"/>
    </source>
</evidence>
<dbReference type="GO" id="GO:0005634">
    <property type="term" value="C:nucleus"/>
    <property type="evidence" value="ECO:0007669"/>
    <property type="project" value="TreeGrafter"/>
</dbReference>
<evidence type="ECO:0000256" key="1">
    <source>
        <dbReference type="ARBA" id="ARBA00022884"/>
    </source>
</evidence>
<feature type="region of interest" description="Disordered" evidence="2">
    <location>
        <begin position="116"/>
        <end position="144"/>
    </location>
</feature>
<feature type="domain" description="RRM" evidence="3">
    <location>
        <begin position="13"/>
        <end position="45"/>
    </location>
</feature>
<dbReference type="Gene3D" id="3.30.70.330">
    <property type="match status" value="2"/>
</dbReference>
<evidence type="ECO:0000313" key="4">
    <source>
        <dbReference type="EMBL" id="CAE7577973.1"/>
    </source>
</evidence>
<gene>
    <name evidence="4" type="ORF">SNAT2548_LOCUS32984</name>
</gene>
<name>A0A812UT79_9DINO</name>
<dbReference type="InterPro" id="IPR035979">
    <property type="entry name" value="RBD_domain_sf"/>
</dbReference>